<organism evidence="5 6">
    <name type="scientific">Flavobacterium alvei</name>
    <dbReference type="NCBI Taxonomy" id="2080416"/>
    <lineage>
        <taxon>Bacteria</taxon>
        <taxon>Pseudomonadati</taxon>
        <taxon>Bacteroidota</taxon>
        <taxon>Flavobacteriia</taxon>
        <taxon>Flavobacteriales</taxon>
        <taxon>Flavobacteriaceae</taxon>
        <taxon>Flavobacterium</taxon>
    </lineage>
</organism>
<dbReference type="AlphaFoldDB" id="A0A2S5A0U6"/>
<keyword evidence="6" id="KW-1185">Reference proteome</keyword>
<evidence type="ECO:0000313" key="5">
    <source>
        <dbReference type="EMBL" id="POY35897.1"/>
    </source>
</evidence>
<feature type="signal peptide" evidence="4">
    <location>
        <begin position="1"/>
        <end position="21"/>
    </location>
</feature>
<evidence type="ECO:0000256" key="4">
    <source>
        <dbReference type="SAM" id="SignalP"/>
    </source>
</evidence>
<evidence type="ECO:0000256" key="1">
    <source>
        <dbReference type="ARBA" id="ARBA00022737"/>
    </source>
</evidence>
<name>A0A2S5A0U6_9FLAO</name>
<gene>
    <name evidence="5" type="ORF">C3L50_15640</name>
</gene>
<proteinExistence type="predicted"/>
<keyword evidence="4" id="KW-0732">Signal</keyword>
<accession>A0A2S5A0U6</accession>
<protein>
    <submittedName>
        <fullName evidence="5">Ankyrin repeat domain-containing protein</fullName>
    </submittedName>
</protein>
<dbReference type="PANTHER" id="PTHR24189">
    <property type="entry name" value="MYOTROPHIN"/>
    <property type="match status" value="1"/>
</dbReference>
<feature type="chain" id="PRO_5015664824" evidence="4">
    <location>
        <begin position="22"/>
        <end position="127"/>
    </location>
</feature>
<evidence type="ECO:0000256" key="3">
    <source>
        <dbReference type="PROSITE-ProRule" id="PRU00023"/>
    </source>
</evidence>
<dbReference type="RefSeq" id="WP_103807124.1">
    <property type="nucleotide sequence ID" value="NZ_PQVG01000013.1"/>
</dbReference>
<dbReference type="Gene3D" id="1.25.40.20">
    <property type="entry name" value="Ankyrin repeat-containing domain"/>
    <property type="match status" value="1"/>
</dbReference>
<dbReference type="SUPFAM" id="SSF48403">
    <property type="entry name" value="Ankyrin repeat"/>
    <property type="match status" value="1"/>
</dbReference>
<feature type="repeat" description="ANK" evidence="3">
    <location>
        <begin position="38"/>
        <end position="70"/>
    </location>
</feature>
<keyword evidence="2 3" id="KW-0040">ANK repeat</keyword>
<dbReference type="InterPro" id="IPR050745">
    <property type="entry name" value="Multifunctional_regulatory"/>
</dbReference>
<dbReference type="PANTHER" id="PTHR24189:SF50">
    <property type="entry name" value="ANKYRIN REPEAT AND SOCS BOX PROTEIN 2"/>
    <property type="match status" value="1"/>
</dbReference>
<dbReference type="EMBL" id="PQVG01000013">
    <property type="protein sequence ID" value="POY35897.1"/>
    <property type="molecule type" value="Genomic_DNA"/>
</dbReference>
<feature type="repeat" description="ANK" evidence="3">
    <location>
        <begin position="70"/>
        <end position="102"/>
    </location>
</feature>
<comment type="caution">
    <text evidence="5">The sequence shown here is derived from an EMBL/GenBank/DDBJ whole genome shotgun (WGS) entry which is preliminary data.</text>
</comment>
<reference evidence="5 6" key="1">
    <citation type="submission" date="2018-01" db="EMBL/GenBank/DDBJ databases">
        <authorList>
            <person name="Gaut B.S."/>
            <person name="Morton B.R."/>
            <person name="Clegg M.T."/>
            <person name="Duvall M.R."/>
        </authorList>
    </citation>
    <scope>NUCLEOTIDE SEQUENCE [LARGE SCALE GENOMIC DNA]</scope>
    <source>
        <strain evidence="5 6">HR-AY</strain>
    </source>
</reference>
<evidence type="ECO:0000313" key="6">
    <source>
        <dbReference type="Proteomes" id="UP000237310"/>
    </source>
</evidence>
<dbReference type="Pfam" id="PF12796">
    <property type="entry name" value="Ank_2"/>
    <property type="match status" value="1"/>
</dbReference>
<dbReference type="PROSITE" id="PS50297">
    <property type="entry name" value="ANK_REP_REGION"/>
    <property type="match status" value="2"/>
</dbReference>
<dbReference type="PROSITE" id="PS50088">
    <property type="entry name" value="ANK_REPEAT"/>
    <property type="match status" value="2"/>
</dbReference>
<dbReference type="Proteomes" id="UP000237310">
    <property type="component" value="Unassembled WGS sequence"/>
</dbReference>
<sequence length="127" mass="13752">MKKSIVYLGLALVAFTNVSMASGFNPEKGNETTITVYEGVSPFNNAIVRGDVEAVKKFIAYGSDVNEKSNGMSPLMLAARYNKVEILKILISNGADVKAKDERGFTALKHAELSNAKEAIQILKQAQ</sequence>
<dbReference type="SMART" id="SM00248">
    <property type="entry name" value="ANK"/>
    <property type="match status" value="2"/>
</dbReference>
<evidence type="ECO:0000256" key="2">
    <source>
        <dbReference type="ARBA" id="ARBA00023043"/>
    </source>
</evidence>
<keyword evidence="1" id="KW-0677">Repeat</keyword>
<dbReference type="OrthoDB" id="1374157at2"/>
<dbReference type="InterPro" id="IPR002110">
    <property type="entry name" value="Ankyrin_rpt"/>
</dbReference>
<dbReference type="InterPro" id="IPR036770">
    <property type="entry name" value="Ankyrin_rpt-contain_sf"/>
</dbReference>